<evidence type="ECO:0000256" key="5">
    <source>
        <dbReference type="SAM" id="MobiDB-lite"/>
    </source>
</evidence>
<protein>
    <recommendedName>
        <fullName evidence="6">OmpA-like domain-containing protein</fullName>
    </recommendedName>
</protein>
<feature type="region of interest" description="Disordered" evidence="5">
    <location>
        <begin position="174"/>
        <end position="212"/>
    </location>
</feature>
<dbReference type="PANTHER" id="PTHR30329:SF21">
    <property type="entry name" value="LIPOPROTEIN YIAD-RELATED"/>
    <property type="match status" value="1"/>
</dbReference>
<dbReference type="Pfam" id="PF00691">
    <property type="entry name" value="OmpA"/>
    <property type="match status" value="1"/>
</dbReference>
<evidence type="ECO:0000256" key="4">
    <source>
        <dbReference type="PROSITE-ProRule" id="PRU00473"/>
    </source>
</evidence>
<dbReference type="InterPro" id="IPR006665">
    <property type="entry name" value="OmpA-like"/>
</dbReference>
<dbReference type="InterPro" id="IPR036737">
    <property type="entry name" value="OmpA-like_sf"/>
</dbReference>
<dbReference type="GO" id="GO:0009279">
    <property type="term" value="C:cell outer membrane"/>
    <property type="evidence" value="ECO:0007669"/>
    <property type="project" value="UniProtKB-SubCell"/>
</dbReference>
<comment type="subcellular location">
    <subcellularLocation>
        <location evidence="1">Cell outer membrane</location>
    </subcellularLocation>
</comment>
<dbReference type="CDD" id="cd07185">
    <property type="entry name" value="OmpA_C-like"/>
    <property type="match status" value="1"/>
</dbReference>
<dbReference type="PANTHER" id="PTHR30329">
    <property type="entry name" value="STATOR ELEMENT OF FLAGELLAR MOTOR COMPLEX"/>
    <property type="match status" value="1"/>
</dbReference>
<evidence type="ECO:0000313" key="7">
    <source>
        <dbReference type="EMBL" id="AUX20352.1"/>
    </source>
</evidence>
<proteinExistence type="predicted"/>
<name>A0A4V0NCU1_SORCE</name>
<dbReference type="EMBL" id="CP012670">
    <property type="protein sequence ID" value="AUX20352.1"/>
    <property type="molecule type" value="Genomic_DNA"/>
</dbReference>
<evidence type="ECO:0000259" key="6">
    <source>
        <dbReference type="PROSITE" id="PS51123"/>
    </source>
</evidence>
<evidence type="ECO:0000313" key="8">
    <source>
        <dbReference type="Proteomes" id="UP000295781"/>
    </source>
</evidence>
<keyword evidence="3" id="KW-0998">Cell outer membrane</keyword>
<feature type="compositionally biased region" description="Basic and acidic residues" evidence="5">
    <location>
        <begin position="185"/>
        <end position="195"/>
    </location>
</feature>
<reference evidence="7 8" key="1">
    <citation type="submission" date="2015-09" db="EMBL/GenBank/DDBJ databases">
        <title>Sorangium comparison.</title>
        <authorList>
            <person name="Zaburannyi N."/>
            <person name="Bunk B."/>
            <person name="Overmann J."/>
            <person name="Mueller R."/>
        </authorList>
    </citation>
    <scope>NUCLEOTIDE SEQUENCE [LARGE SCALE GENOMIC DNA]</scope>
    <source>
        <strain evidence="7 8">So ceGT47</strain>
    </source>
</reference>
<dbReference type="InterPro" id="IPR006664">
    <property type="entry name" value="OMP_bac"/>
</dbReference>
<dbReference type="PRINTS" id="PR01021">
    <property type="entry name" value="OMPADOMAIN"/>
</dbReference>
<evidence type="ECO:0000256" key="2">
    <source>
        <dbReference type="ARBA" id="ARBA00023136"/>
    </source>
</evidence>
<gene>
    <name evidence="7" type="ORF">SOCEGT47_008200</name>
</gene>
<evidence type="ECO:0000256" key="1">
    <source>
        <dbReference type="ARBA" id="ARBA00004442"/>
    </source>
</evidence>
<dbReference type="SUPFAM" id="SSF103088">
    <property type="entry name" value="OmpA-like"/>
    <property type="match status" value="1"/>
</dbReference>
<organism evidence="7 8">
    <name type="scientific">Sorangium cellulosum</name>
    <name type="common">Polyangium cellulosum</name>
    <dbReference type="NCBI Taxonomy" id="56"/>
    <lineage>
        <taxon>Bacteria</taxon>
        <taxon>Pseudomonadati</taxon>
        <taxon>Myxococcota</taxon>
        <taxon>Polyangia</taxon>
        <taxon>Polyangiales</taxon>
        <taxon>Polyangiaceae</taxon>
        <taxon>Sorangium</taxon>
    </lineage>
</organism>
<dbReference type="PROSITE" id="PS51123">
    <property type="entry name" value="OMPA_2"/>
    <property type="match status" value="1"/>
</dbReference>
<keyword evidence="2 4" id="KW-0472">Membrane</keyword>
<accession>A0A4V0NCU1</accession>
<evidence type="ECO:0000256" key="3">
    <source>
        <dbReference type="ARBA" id="ARBA00023237"/>
    </source>
</evidence>
<feature type="domain" description="OmpA-like" evidence="6">
    <location>
        <begin position="84"/>
        <end position="202"/>
    </location>
</feature>
<sequence>MNDRSDNLDVTCRPSPCRRPGTWCVVRRSTGRGPWVALALLVGLGVGPAACGGVTTFEGGRALSVVGEPPAPPPPPPEKKRVEVTEEKIVINEKIQFDLDKATIRAESHGLLNEVVDTIKKHTHIKKIAIEGHASAEGSDEHNLDLSDRRAKAVMRYLVEHGIPAGMLTAKGFGKSKPIADNDTEEGREKNRRVEFNIVEQDTAAKTAEGGQ</sequence>
<dbReference type="AlphaFoldDB" id="A0A4V0NCU1"/>
<dbReference type="Gene3D" id="3.30.1330.60">
    <property type="entry name" value="OmpA-like domain"/>
    <property type="match status" value="1"/>
</dbReference>
<dbReference type="Proteomes" id="UP000295781">
    <property type="component" value="Chromosome"/>
</dbReference>
<dbReference type="InterPro" id="IPR050330">
    <property type="entry name" value="Bact_OuterMem_StrucFunc"/>
</dbReference>